<dbReference type="PRINTS" id="PR00344">
    <property type="entry name" value="BCTRLSENSOR"/>
</dbReference>
<comment type="catalytic activity">
    <reaction evidence="1">
        <text>ATP + protein L-histidine = ADP + protein N-phospho-L-histidine.</text>
        <dbReference type="EC" id="2.7.13.3"/>
    </reaction>
</comment>
<dbReference type="GO" id="GO:0000155">
    <property type="term" value="F:phosphorelay sensor kinase activity"/>
    <property type="evidence" value="ECO:0007669"/>
    <property type="project" value="InterPro"/>
</dbReference>
<evidence type="ECO:0000259" key="18">
    <source>
        <dbReference type="PROSITE" id="PS50109"/>
    </source>
</evidence>
<dbReference type="EMBL" id="FORT01000001">
    <property type="protein sequence ID" value="SFI76919.1"/>
    <property type="molecule type" value="Genomic_DNA"/>
</dbReference>
<evidence type="ECO:0000256" key="14">
    <source>
        <dbReference type="ARBA" id="ARBA00023136"/>
    </source>
</evidence>
<dbReference type="InterPro" id="IPR050398">
    <property type="entry name" value="HssS/ArlS-like"/>
</dbReference>
<evidence type="ECO:0000256" key="12">
    <source>
        <dbReference type="ARBA" id="ARBA00023012"/>
    </source>
</evidence>
<dbReference type="Gene3D" id="1.10.287.130">
    <property type="match status" value="1"/>
</dbReference>
<dbReference type="SMART" id="SM00304">
    <property type="entry name" value="HAMP"/>
    <property type="match status" value="1"/>
</dbReference>
<dbReference type="EC" id="2.7.13.3" evidence="3"/>
<sequence>MVIVWRCVRIKSLYTRVVLVFIFIVMLSLFAAFLISTWMFEGRTHHFIEETLAKDAKNIIEAYQSNSSAELGSFVQGFSGLSIYTIQLYNKEGVPQLEEKEPIHVEQSQIQQVLGGDIARSLDAETHGLPIVGVPLSVKGDPYALFLTLDKNTVEQEQENMPWIHALYILVLLIGSFLILIAARYVVNPIMQLTEATKRMAKGTFDSASLPMNRRDEIGQLSVSFHEMAKELAKLDQMRQDFVSSVSHEIQSPLTSISGFTKALKQKKMSEETRLRYLTIIEEESERLSRLGQNLLQLSYLQQEQHPLKVTTYQLDEQLRRAVITLEPLWTVKEINMVVDLEAITVHADKDQLDQVWINLLNNAIKFTAPHGTIRIQSMGKAQQNIVSITDSGIGIPQEELADIFKPFHKVDKARSSSVKGNGLGLSIVKQIIEMHNGEIHVSSSLGAGTIFTVALPREN</sequence>
<keyword evidence="7 17" id="KW-0812">Transmembrane</keyword>
<evidence type="ECO:0000256" key="6">
    <source>
        <dbReference type="ARBA" id="ARBA00022679"/>
    </source>
</evidence>
<dbReference type="InterPro" id="IPR004358">
    <property type="entry name" value="Sig_transdc_His_kin-like_C"/>
</dbReference>
<dbReference type="Gene3D" id="6.10.340.10">
    <property type="match status" value="1"/>
</dbReference>
<dbReference type="InterPro" id="IPR005467">
    <property type="entry name" value="His_kinase_dom"/>
</dbReference>
<evidence type="ECO:0000256" key="13">
    <source>
        <dbReference type="ARBA" id="ARBA00023026"/>
    </source>
</evidence>
<keyword evidence="4" id="KW-1003">Cell membrane</keyword>
<keyword evidence="10" id="KW-0067">ATP-binding</keyword>
<keyword evidence="9 20" id="KW-0418">Kinase</keyword>
<evidence type="ECO:0000256" key="8">
    <source>
        <dbReference type="ARBA" id="ARBA00022741"/>
    </source>
</evidence>
<dbReference type="PANTHER" id="PTHR45528">
    <property type="entry name" value="SENSOR HISTIDINE KINASE CPXA"/>
    <property type="match status" value="1"/>
</dbReference>
<evidence type="ECO:0000256" key="10">
    <source>
        <dbReference type="ARBA" id="ARBA00022840"/>
    </source>
</evidence>
<name>A0A1I3KWQ0_9BACL</name>
<organism evidence="20 21">
    <name type="scientific">Brevibacillus centrosporus</name>
    <dbReference type="NCBI Taxonomy" id="54910"/>
    <lineage>
        <taxon>Bacteria</taxon>
        <taxon>Bacillati</taxon>
        <taxon>Bacillota</taxon>
        <taxon>Bacilli</taxon>
        <taxon>Bacillales</taxon>
        <taxon>Paenibacillaceae</taxon>
        <taxon>Brevibacillus</taxon>
    </lineage>
</organism>
<dbReference type="SMART" id="SM00387">
    <property type="entry name" value="HATPase_c"/>
    <property type="match status" value="1"/>
</dbReference>
<dbReference type="Gene3D" id="3.30.565.10">
    <property type="entry name" value="Histidine kinase-like ATPase, C-terminal domain"/>
    <property type="match status" value="1"/>
</dbReference>
<dbReference type="Proteomes" id="UP000198915">
    <property type="component" value="Unassembled WGS sequence"/>
</dbReference>
<evidence type="ECO:0000256" key="5">
    <source>
        <dbReference type="ARBA" id="ARBA00022553"/>
    </source>
</evidence>
<dbReference type="GO" id="GO:0005524">
    <property type="term" value="F:ATP binding"/>
    <property type="evidence" value="ECO:0007669"/>
    <property type="project" value="UniProtKB-KW"/>
</dbReference>
<keyword evidence="13" id="KW-0843">Virulence</keyword>
<evidence type="ECO:0000256" key="7">
    <source>
        <dbReference type="ARBA" id="ARBA00022692"/>
    </source>
</evidence>
<feature type="transmembrane region" description="Helical" evidence="17">
    <location>
        <begin position="18"/>
        <end position="40"/>
    </location>
</feature>
<keyword evidence="11 17" id="KW-1133">Transmembrane helix</keyword>
<protein>
    <recommendedName>
        <fullName evidence="16">Heme sensor protein HssS</fullName>
        <ecNumber evidence="3">2.7.13.3</ecNumber>
    </recommendedName>
</protein>
<dbReference type="SUPFAM" id="SSF47384">
    <property type="entry name" value="Homodimeric domain of signal transducing histidine kinase"/>
    <property type="match status" value="1"/>
</dbReference>
<evidence type="ECO:0000256" key="1">
    <source>
        <dbReference type="ARBA" id="ARBA00000085"/>
    </source>
</evidence>
<dbReference type="PROSITE" id="PS50885">
    <property type="entry name" value="HAMP"/>
    <property type="match status" value="1"/>
</dbReference>
<dbReference type="GO" id="GO:0005886">
    <property type="term" value="C:plasma membrane"/>
    <property type="evidence" value="ECO:0007669"/>
    <property type="project" value="UniProtKB-SubCell"/>
</dbReference>
<dbReference type="FunFam" id="3.30.565.10:FF:000006">
    <property type="entry name" value="Sensor histidine kinase WalK"/>
    <property type="match status" value="1"/>
</dbReference>
<dbReference type="CDD" id="cd06225">
    <property type="entry name" value="HAMP"/>
    <property type="match status" value="1"/>
</dbReference>
<feature type="transmembrane region" description="Helical" evidence="17">
    <location>
        <begin position="166"/>
        <end position="187"/>
    </location>
</feature>
<keyword evidence="6" id="KW-0808">Transferase</keyword>
<evidence type="ECO:0000256" key="3">
    <source>
        <dbReference type="ARBA" id="ARBA00012438"/>
    </source>
</evidence>
<dbReference type="Pfam" id="PF00672">
    <property type="entry name" value="HAMP"/>
    <property type="match status" value="1"/>
</dbReference>
<keyword evidence="21" id="KW-1185">Reference proteome</keyword>
<feature type="domain" description="Histidine kinase" evidence="18">
    <location>
        <begin position="245"/>
        <end position="460"/>
    </location>
</feature>
<evidence type="ECO:0000259" key="19">
    <source>
        <dbReference type="PROSITE" id="PS50885"/>
    </source>
</evidence>
<keyword evidence="8" id="KW-0547">Nucleotide-binding</keyword>
<evidence type="ECO:0000256" key="17">
    <source>
        <dbReference type="SAM" id="Phobius"/>
    </source>
</evidence>
<dbReference type="PROSITE" id="PS50109">
    <property type="entry name" value="HIS_KIN"/>
    <property type="match status" value="1"/>
</dbReference>
<evidence type="ECO:0000256" key="2">
    <source>
        <dbReference type="ARBA" id="ARBA00004651"/>
    </source>
</evidence>
<dbReference type="SMART" id="SM00388">
    <property type="entry name" value="HisKA"/>
    <property type="match status" value="1"/>
</dbReference>
<dbReference type="STRING" id="1884381.SAMN05518846_101115"/>
<dbReference type="SUPFAM" id="SSF158472">
    <property type="entry name" value="HAMP domain-like"/>
    <property type="match status" value="1"/>
</dbReference>
<evidence type="ECO:0000313" key="20">
    <source>
        <dbReference type="EMBL" id="SFI76919.1"/>
    </source>
</evidence>
<dbReference type="InterPro" id="IPR003661">
    <property type="entry name" value="HisK_dim/P_dom"/>
</dbReference>
<dbReference type="InterPro" id="IPR003660">
    <property type="entry name" value="HAMP_dom"/>
</dbReference>
<proteinExistence type="predicted"/>
<evidence type="ECO:0000256" key="15">
    <source>
        <dbReference type="ARBA" id="ARBA00037219"/>
    </source>
</evidence>
<dbReference type="CDD" id="cd16922">
    <property type="entry name" value="HATPase_EvgS-ArcB-TorS-like"/>
    <property type="match status" value="1"/>
</dbReference>
<dbReference type="AlphaFoldDB" id="A0A1I3KWQ0"/>
<feature type="domain" description="HAMP" evidence="19">
    <location>
        <begin position="184"/>
        <end position="237"/>
    </location>
</feature>
<comment type="subcellular location">
    <subcellularLocation>
        <location evidence="2">Cell membrane</location>
        <topology evidence="2">Multi-pass membrane protein</topology>
    </subcellularLocation>
</comment>
<evidence type="ECO:0000256" key="11">
    <source>
        <dbReference type="ARBA" id="ARBA00022989"/>
    </source>
</evidence>
<dbReference type="Pfam" id="PF02518">
    <property type="entry name" value="HATPase_c"/>
    <property type="match status" value="1"/>
</dbReference>
<evidence type="ECO:0000256" key="4">
    <source>
        <dbReference type="ARBA" id="ARBA00022475"/>
    </source>
</evidence>
<dbReference type="PANTHER" id="PTHR45528:SF11">
    <property type="entry name" value="HISTIDINE KINASE"/>
    <property type="match status" value="1"/>
</dbReference>
<evidence type="ECO:0000313" key="21">
    <source>
        <dbReference type="Proteomes" id="UP000198915"/>
    </source>
</evidence>
<dbReference type="FunFam" id="1.10.287.130:FF:000001">
    <property type="entry name" value="Two-component sensor histidine kinase"/>
    <property type="match status" value="1"/>
</dbReference>
<gene>
    <name evidence="20" type="ORF">SAMN05518846_101115</name>
</gene>
<comment type="function">
    <text evidence="15">Member of the two-component regulatory system HssS/HssR involved in intracellular heme homeostasis and tempering of staphylococcal virulence. HssS functions as a heme sensor histidine kinase which is autophosphorylated at a histidine residue and transfers its phosphate group to an aspartate residue of HssR. HssR/HssS activates the expression of hrtAB, an efflux pump, in response to extracellular heme, hemin, hemoglobin or blood.</text>
</comment>
<reference evidence="21" key="1">
    <citation type="submission" date="2016-10" db="EMBL/GenBank/DDBJ databases">
        <authorList>
            <person name="Varghese N."/>
            <person name="Submissions S."/>
        </authorList>
    </citation>
    <scope>NUCLEOTIDE SEQUENCE [LARGE SCALE GENOMIC DNA]</scope>
    <source>
        <strain evidence="21">OK042</strain>
    </source>
</reference>
<accession>A0A1I3KWQ0</accession>
<dbReference type="SUPFAM" id="SSF55874">
    <property type="entry name" value="ATPase domain of HSP90 chaperone/DNA topoisomerase II/histidine kinase"/>
    <property type="match status" value="1"/>
</dbReference>
<keyword evidence="14 17" id="KW-0472">Membrane</keyword>
<keyword evidence="12" id="KW-0902">Two-component regulatory system</keyword>
<dbReference type="InterPro" id="IPR036097">
    <property type="entry name" value="HisK_dim/P_sf"/>
</dbReference>
<evidence type="ECO:0000256" key="16">
    <source>
        <dbReference type="ARBA" id="ARBA00040841"/>
    </source>
</evidence>
<dbReference type="InterPro" id="IPR003594">
    <property type="entry name" value="HATPase_dom"/>
</dbReference>
<keyword evidence="5" id="KW-0597">Phosphoprotein</keyword>
<dbReference type="Pfam" id="PF00512">
    <property type="entry name" value="HisKA"/>
    <property type="match status" value="1"/>
</dbReference>
<dbReference type="InterPro" id="IPR036890">
    <property type="entry name" value="HATPase_C_sf"/>
</dbReference>
<evidence type="ECO:0000256" key="9">
    <source>
        <dbReference type="ARBA" id="ARBA00022777"/>
    </source>
</evidence>
<dbReference type="CDD" id="cd00082">
    <property type="entry name" value="HisKA"/>
    <property type="match status" value="1"/>
</dbReference>